<dbReference type="Pfam" id="PF10052">
    <property type="entry name" value="DUF2288"/>
    <property type="match status" value="1"/>
</dbReference>
<evidence type="ECO:0000313" key="2">
    <source>
        <dbReference type="Proteomes" id="UP000756860"/>
    </source>
</evidence>
<dbReference type="RefSeq" id="WP_214173920.1">
    <property type="nucleotide sequence ID" value="NZ_JAHCVK010000001.1"/>
</dbReference>
<dbReference type="EMBL" id="JAHCVK010000001">
    <property type="protein sequence ID" value="MBT0651936.1"/>
    <property type="molecule type" value="Genomic_DNA"/>
</dbReference>
<proteinExistence type="predicted"/>
<sequence>MTVNREELALQVDVAEWGWLRPHGERGGLVVVSHLLDLAEVGARVAADDAAAIQSWIAAGDLGKPTDAQLVAWDAAPDRRFRMLVVSPYVLIQELVN</sequence>
<protein>
    <submittedName>
        <fullName evidence="1">DUF2288 family protein</fullName>
    </submittedName>
</protein>
<gene>
    <name evidence="1" type="ORF">KI810_02605</name>
</gene>
<keyword evidence="2" id="KW-1185">Reference proteome</keyword>
<evidence type="ECO:0000313" key="1">
    <source>
        <dbReference type="EMBL" id="MBT0651936.1"/>
    </source>
</evidence>
<dbReference type="Proteomes" id="UP000756860">
    <property type="component" value="Unassembled WGS sequence"/>
</dbReference>
<name>A0ABS5S984_9BACT</name>
<dbReference type="InterPro" id="IPR018741">
    <property type="entry name" value="DUF2288"/>
</dbReference>
<accession>A0ABS5S984</accession>
<reference evidence="1 2" key="1">
    <citation type="submission" date="2021-05" db="EMBL/GenBank/DDBJ databases">
        <title>The draft genome of Geobacter luticola JCM 17780.</title>
        <authorList>
            <person name="Xu Z."/>
            <person name="Masuda Y."/>
            <person name="Itoh H."/>
            <person name="Senoo K."/>
        </authorList>
    </citation>
    <scope>NUCLEOTIDE SEQUENCE [LARGE SCALE GENOMIC DNA]</scope>
    <source>
        <strain evidence="1 2">JCM 17780</strain>
    </source>
</reference>
<organism evidence="1 2">
    <name type="scientific">Geomobilimonas luticola</name>
    <dbReference type="NCBI Taxonomy" id="1114878"/>
    <lineage>
        <taxon>Bacteria</taxon>
        <taxon>Pseudomonadati</taxon>
        <taxon>Thermodesulfobacteriota</taxon>
        <taxon>Desulfuromonadia</taxon>
        <taxon>Geobacterales</taxon>
        <taxon>Geobacteraceae</taxon>
        <taxon>Geomobilimonas</taxon>
    </lineage>
</organism>
<comment type="caution">
    <text evidence="1">The sequence shown here is derived from an EMBL/GenBank/DDBJ whole genome shotgun (WGS) entry which is preliminary data.</text>
</comment>